<comment type="caution">
    <text evidence="2">The sequence shown here is derived from an EMBL/GenBank/DDBJ whole genome shotgun (WGS) entry which is preliminary data.</text>
</comment>
<dbReference type="GeneID" id="99707492"/>
<reference evidence="2 4" key="1">
    <citation type="submission" date="2015-05" db="EMBL/GenBank/DDBJ databases">
        <title>Genome sequences of Pluralibacter gergoviae.</title>
        <authorList>
            <person name="Greninger A.L."/>
            <person name="Miller S."/>
        </authorList>
    </citation>
    <scope>NUCLEOTIDE SEQUENCE [LARGE SCALE GENOMIC DNA]</scope>
    <source>
        <strain evidence="2 4">JS81F13</strain>
    </source>
</reference>
<accession>A0A0J5K5E7</accession>
<evidence type="ECO:0000313" key="4">
    <source>
        <dbReference type="Proteomes" id="UP000036196"/>
    </source>
</evidence>
<dbReference type="EMBL" id="JAVDNV010000007">
    <property type="protein sequence ID" value="MDQ2309684.1"/>
    <property type="molecule type" value="Genomic_DNA"/>
</dbReference>
<dbReference type="Proteomes" id="UP001236270">
    <property type="component" value="Unassembled WGS sequence"/>
</dbReference>
<evidence type="ECO:0000313" key="2">
    <source>
        <dbReference type="EMBL" id="KMK11876.1"/>
    </source>
</evidence>
<dbReference type="InterPro" id="IPR036291">
    <property type="entry name" value="NAD(P)-bd_dom_sf"/>
</dbReference>
<reference evidence="3" key="2">
    <citation type="submission" date="2023-08" db="EMBL/GenBank/DDBJ databases">
        <title>WGS of pathogenic bacterial species, Los Angeles County Public Health Laboratories.</title>
        <authorList>
            <person name="Garrigues J.M."/>
            <person name="Green N.M."/>
        </authorList>
    </citation>
    <scope>NUCLEOTIDE SEQUENCE</scope>
    <source>
        <strain evidence="3">LACPHL-BACT-2023-00068</strain>
    </source>
</reference>
<feature type="domain" description="NAD(P)-binding" evidence="1">
    <location>
        <begin position="8"/>
        <end position="193"/>
    </location>
</feature>
<protein>
    <submittedName>
        <fullName evidence="2">NAD-dependent dehydratase</fullName>
    </submittedName>
    <submittedName>
        <fullName evidence="3">SDR family oxidoreductase</fullName>
    </submittedName>
</protein>
<dbReference type="PATRIC" id="fig|61647.15.peg.2328"/>
<name>A0A0J5K5E7_PLUGE</name>
<dbReference type="Gene3D" id="3.40.50.720">
    <property type="entry name" value="NAD(P)-binding Rossmann-like Domain"/>
    <property type="match status" value="1"/>
</dbReference>
<organism evidence="2 4">
    <name type="scientific">Pluralibacter gergoviae</name>
    <name type="common">Enterobacter gergoviae</name>
    <dbReference type="NCBI Taxonomy" id="61647"/>
    <lineage>
        <taxon>Bacteria</taxon>
        <taxon>Pseudomonadati</taxon>
        <taxon>Pseudomonadota</taxon>
        <taxon>Gammaproteobacteria</taxon>
        <taxon>Enterobacterales</taxon>
        <taxon>Enterobacteriaceae</taxon>
        <taxon>Pluralibacter</taxon>
    </lineage>
</organism>
<dbReference type="PANTHER" id="PTHR15020">
    <property type="entry name" value="FLAVIN REDUCTASE-RELATED"/>
    <property type="match status" value="1"/>
</dbReference>
<sequence length="219" mass="22918">MVHVFIIGGAGKIGQRLCRILSGRGHAVRALYRKPEQQALLGELGAEPVSGSLTELDAAALAMHFAGSDTVVFTAGAGGKGGQEMTNAVDGEGLKKSVAAALSAGVSRFLLVSAFPESARGETTSESFENYMRVKKMADVELAQSELDWVILRPGALQDKTGTGYVRAGLAIPYGNVPRDDVAATLAELIEQPAVSRVIIELTSGDAPVREAIQKLAGR</sequence>
<dbReference type="Pfam" id="PF13460">
    <property type="entry name" value="NAD_binding_10"/>
    <property type="match status" value="1"/>
</dbReference>
<dbReference type="PANTHER" id="PTHR15020:SF50">
    <property type="entry name" value="UPF0659 PROTEIN YMR090W"/>
    <property type="match status" value="1"/>
</dbReference>
<dbReference type="CDD" id="cd05243">
    <property type="entry name" value="SDR_a5"/>
    <property type="match status" value="1"/>
</dbReference>
<evidence type="ECO:0000259" key="1">
    <source>
        <dbReference type="Pfam" id="PF13460"/>
    </source>
</evidence>
<proteinExistence type="predicted"/>
<evidence type="ECO:0000313" key="3">
    <source>
        <dbReference type="EMBL" id="MDQ2309684.1"/>
    </source>
</evidence>
<dbReference type="SUPFAM" id="SSF51735">
    <property type="entry name" value="NAD(P)-binding Rossmann-fold domains"/>
    <property type="match status" value="1"/>
</dbReference>
<dbReference type="EMBL" id="LDZF01000023">
    <property type="protein sequence ID" value="KMK11876.1"/>
    <property type="molecule type" value="Genomic_DNA"/>
</dbReference>
<gene>
    <name evidence="2" type="ORF">ABW06_18935</name>
    <name evidence="3" type="ORF">RBJ30_11335</name>
</gene>
<dbReference type="RefSeq" id="WP_007897903.1">
    <property type="nucleotide sequence ID" value="NZ_CP020388.1"/>
</dbReference>
<keyword evidence="4" id="KW-1185">Reference proteome</keyword>
<dbReference type="InterPro" id="IPR016040">
    <property type="entry name" value="NAD(P)-bd_dom"/>
</dbReference>
<dbReference type="AlphaFoldDB" id="A0A0J5K5E7"/>
<dbReference type="Proteomes" id="UP000036196">
    <property type="component" value="Unassembled WGS sequence"/>
</dbReference>